<dbReference type="Proteomes" id="UP000785613">
    <property type="component" value="Unassembled WGS sequence"/>
</dbReference>
<evidence type="ECO:0000313" key="2">
    <source>
        <dbReference type="Proteomes" id="UP000785613"/>
    </source>
</evidence>
<evidence type="ECO:0000313" key="1">
    <source>
        <dbReference type="EMBL" id="NHZ34475.1"/>
    </source>
</evidence>
<dbReference type="EMBL" id="VUYU01000007">
    <property type="protein sequence ID" value="NHZ34475.1"/>
    <property type="molecule type" value="Genomic_DNA"/>
</dbReference>
<name>A0ABX0LJW4_9BURK</name>
<protein>
    <recommendedName>
        <fullName evidence="3">Phage tail protein</fullName>
    </recommendedName>
</protein>
<proteinExistence type="predicted"/>
<dbReference type="RefSeq" id="WP_167224993.1">
    <property type="nucleotide sequence ID" value="NZ_VUYU01000007.1"/>
</dbReference>
<keyword evidence="2" id="KW-1185">Reference proteome</keyword>
<gene>
    <name evidence="1" type="ORF">F0185_12875</name>
</gene>
<evidence type="ECO:0008006" key="3">
    <source>
        <dbReference type="Google" id="ProtNLM"/>
    </source>
</evidence>
<comment type="caution">
    <text evidence="1">The sequence shown here is derived from an EMBL/GenBank/DDBJ whole genome shotgun (WGS) entry which is preliminary data.</text>
</comment>
<organism evidence="1 2">
    <name type="scientific">Massilia rubra</name>
    <dbReference type="NCBI Taxonomy" id="2607910"/>
    <lineage>
        <taxon>Bacteria</taxon>
        <taxon>Pseudomonadati</taxon>
        <taxon>Pseudomonadota</taxon>
        <taxon>Betaproteobacteria</taxon>
        <taxon>Burkholderiales</taxon>
        <taxon>Oxalobacteraceae</taxon>
        <taxon>Telluria group</taxon>
        <taxon>Massilia</taxon>
    </lineage>
</organism>
<sequence length="150" mass="16752">MNTIDNNVSDLTFKLINNLDLDDYEDIVAGRLVLLNPKTNEPSSAYIELASPEHQARKRIDLARTRKLRSEYSQTGKMPSTDPVDDIEEETDYLVASTLGWNLSQGGAPVPFTADAARKLFTDPKKQWVRAQALAGLRKTELFIKDSAKA</sequence>
<accession>A0ABX0LJW4</accession>
<reference evidence="1 2" key="1">
    <citation type="submission" date="2019-09" db="EMBL/GenBank/DDBJ databases">
        <title>Taxonomy of Antarctic Massilia spp.: description of Massilia rubra sp. nov., Massilia aquatica sp. nov., Massilia mucilaginosa sp. nov., Massilia frigida sp. nov. isolated from streams, lakes and regoliths.</title>
        <authorList>
            <person name="Holochova P."/>
            <person name="Sedlacek I."/>
            <person name="Kralova S."/>
            <person name="Maslanova I."/>
            <person name="Busse H.-J."/>
            <person name="Stankova E."/>
            <person name="Vrbovska V."/>
            <person name="Kovarovic V."/>
            <person name="Bartak M."/>
            <person name="Svec P."/>
            <person name="Pantucek R."/>
        </authorList>
    </citation>
    <scope>NUCLEOTIDE SEQUENCE [LARGE SCALE GENOMIC DNA]</scope>
    <source>
        <strain evidence="1 2">CCM 8692</strain>
    </source>
</reference>